<dbReference type="EMBL" id="JACHGJ010000002">
    <property type="protein sequence ID" value="MBB6479571.1"/>
    <property type="molecule type" value="Genomic_DNA"/>
</dbReference>
<dbReference type="Pfam" id="PF02629">
    <property type="entry name" value="CoA_binding"/>
    <property type="match status" value="1"/>
</dbReference>
<evidence type="ECO:0000313" key="4">
    <source>
        <dbReference type="Proteomes" id="UP000587760"/>
    </source>
</evidence>
<dbReference type="GO" id="GO:0005829">
    <property type="term" value="C:cytosol"/>
    <property type="evidence" value="ECO:0007669"/>
    <property type="project" value="TreeGrafter"/>
</dbReference>
<dbReference type="GO" id="GO:0004775">
    <property type="term" value="F:succinate-CoA ligase (ADP-forming) activity"/>
    <property type="evidence" value="ECO:0007669"/>
    <property type="project" value="TreeGrafter"/>
</dbReference>
<dbReference type="AlphaFoldDB" id="A0A841R881"/>
<dbReference type="Gene3D" id="3.40.50.261">
    <property type="entry name" value="Succinyl-CoA synthetase domains"/>
    <property type="match status" value="2"/>
</dbReference>
<proteinExistence type="predicted"/>
<evidence type="ECO:0000259" key="1">
    <source>
        <dbReference type="Pfam" id="PF00549"/>
    </source>
</evidence>
<feature type="domain" description="ATP-citrate synthase/succinyl-CoA ligase C-terminal" evidence="1">
    <location>
        <begin position="350"/>
        <end position="509"/>
    </location>
</feature>
<protein>
    <submittedName>
        <fullName evidence="3">Succinyl-CoA synthetase alpha subunit</fullName>
    </submittedName>
</protein>
<keyword evidence="4" id="KW-1185">Reference proteome</keyword>
<comment type="caution">
    <text evidence="3">The sequence shown here is derived from an EMBL/GenBank/DDBJ whole genome shotgun (WGS) entry which is preliminary data.</text>
</comment>
<dbReference type="Pfam" id="PF00549">
    <property type="entry name" value="Ligase_CoA"/>
    <property type="match status" value="1"/>
</dbReference>
<evidence type="ECO:0000259" key="2">
    <source>
        <dbReference type="Pfam" id="PF02629"/>
    </source>
</evidence>
<dbReference type="RefSeq" id="WP_184744935.1">
    <property type="nucleotide sequence ID" value="NZ_JACHGJ010000002.1"/>
</dbReference>
<dbReference type="SUPFAM" id="SSF52210">
    <property type="entry name" value="Succinyl-CoA synthetase domains"/>
    <property type="match status" value="2"/>
</dbReference>
<sequence>MIKRIVEKDQYFDSVFLMLINSEIKELEGVNNAVVSMGTEMNIQLLNDMNFADESVLAATPNDLIVVIECRDEETGEKAVAAVYSLLNKKKEKSSGQIYRPKSLQSAVRENPDANLVLISLPGEFAAREARSALEKGLNVMLFSDNVSVEQEIALKELALEKGLLMMGPDCGTAIINGQPLCFANVVSPGDIGIVGASGTGIQEVTCCIDTFGGGITQAIGTGGRDLKDARIGGKMMLLGIEALRNDPSTKILVVISKPPAADVAEKVLSALEETGKPAVVHFIGQEPEKGRKGLYFAVSLEETARIAVDLSKGVTPSASTFSMPEVEIRQIVERESAKLASSQKYLRGLYTGGTVADEALILFEREGVTVYSNNQKKEELQLPDPFVSKEHTIVDLGDDIYTVGRPHPMIDPSTREERINIEADDPSMAVMLLDIVLGYGSHHDPAGAIIKSLKAAKDKAAARGGYLPIVASVVGTEQDFQGYAATVSKLESIGCVVMPSNFQASMMALEIMKKAGSL</sequence>
<name>A0A841R881_9SPIO</name>
<dbReference type="Gene3D" id="3.40.50.720">
    <property type="entry name" value="NAD(P)-binding Rossmann-like Domain"/>
    <property type="match status" value="1"/>
</dbReference>
<reference evidence="3 4" key="1">
    <citation type="submission" date="2020-08" db="EMBL/GenBank/DDBJ databases">
        <title>Genomic Encyclopedia of Type Strains, Phase IV (KMG-IV): sequencing the most valuable type-strain genomes for metagenomic binning, comparative biology and taxonomic classification.</title>
        <authorList>
            <person name="Goeker M."/>
        </authorList>
    </citation>
    <scope>NUCLEOTIDE SEQUENCE [LARGE SCALE GENOMIC DNA]</scope>
    <source>
        <strain evidence="3 4">DSM 2461</strain>
    </source>
</reference>
<dbReference type="GO" id="GO:0006099">
    <property type="term" value="P:tricarboxylic acid cycle"/>
    <property type="evidence" value="ECO:0007669"/>
    <property type="project" value="TreeGrafter"/>
</dbReference>
<dbReference type="Proteomes" id="UP000587760">
    <property type="component" value="Unassembled WGS sequence"/>
</dbReference>
<dbReference type="PANTHER" id="PTHR11117:SF24">
    <property type="entry name" value="PROTEIN FDRA"/>
    <property type="match status" value="1"/>
</dbReference>
<gene>
    <name evidence="3" type="ORF">HNR50_001229</name>
</gene>
<evidence type="ECO:0000313" key="3">
    <source>
        <dbReference type="EMBL" id="MBB6479571.1"/>
    </source>
</evidence>
<accession>A0A841R881</accession>
<dbReference type="GO" id="GO:0009361">
    <property type="term" value="C:succinate-CoA ligase complex (ADP-forming)"/>
    <property type="evidence" value="ECO:0007669"/>
    <property type="project" value="TreeGrafter"/>
</dbReference>
<dbReference type="InterPro" id="IPR005811">
    <property type="entry name" value="SUCC_ACL_C"/>
</dbReference>
<dbReference type="NCBIfam" id="NF004760">
    <property type="entry name" value="PRK06091.1"/>
    <property type="match status" value="1"/>
</dbReference>
<dbReference type="PANTHER" id="PTHR11117">
    <property type="entry name" value="SUCCINYL-COA LIGASE SUBUNIT ALPHA"/>
    <property type="match status" value="1"/>
</dbReference>
<dbReference type="GO" id="GO:0004776">
    <property type="term" value="F:succinate-CoA ligase (GDP-forming) activity"/>
    <property type="evidence" value="ECO:0007669"/>
    <property type="project" value="TreeGrafter"/>
</dbReference>
<feature type="domain" description="CoA-binding" evidence="2">
    <location>
        <begin position="189"/>
        <end position="283"/>
    </location>
</feature>
<dbReference type="InterPro" id="IPR016102">
    <property type="entry name" value="Succinyl-CoA_synth-like"/>
</dbReference>
<dbReference type="InterPro" id="IPR003781">
    <property type="entry name" value="CoA-bd"/>
</dbReference>
<organism evidence="3 4">
    <name type="scientific">Spirochaeta isovalerica</name>
    <dbReference type="NCBI Taxonomy" id="150"/>
    <lineage>
        <taxon>Bacteria</taxon>
        <taxon>Pseudomonadati</taxon>
        <taxon>Spirochaetota</taxon>
        <taxon>Spirochaetia</taxon>
        <taxon>Spirochaetales</taxon>
        <taxon>Spirochaetaceae</taxon>
        <taxon>Spirochaeta</taxon>
    </lineage>
</organism>